<dbReference type="SUPFAM" id="SSF50969">
    <property type="entry name" value="YVTN repeat-like/Quinoprotein amine dehydrogenase"/>
    <property type="match status" value="1"/>
</dbReference>
<dbReference type="RefSeq" id="WP_091338943.1">
    <property type="nucleotide sequence ID" value="NZ_FMHV01000002.1"/>
</dbReference>
<dbReference type="OrthoDB" id="5172668at2"/>
<evidence type="ECO:0000256" key="1">
    <source>
        <dbReference type="SAM" id="MobiDB-lite"/>
    </source>
</evidence>
<dbReference type="InterPro" id="IPR018910">
    <property type="entry name" value="LpqB_C"/>
</dbReference>
<keyword evidence="4" id="KW-1185">Reference proteome</keyword>
<dbReference type="STRING" id="568872.GA0070624_1848"/>
<gene>
    <name evidence="3" type="ORF">GA0070624_1848</name>
</gene>
<accession>A0A1C6RRL4</accession>
<dbReference type="PROSITE" id="PS51257">
    <property type="entry name" value="PROKAR_LIPOPROTEIN"/>
    <property type="match status" value="1"/>
</dbReference>
<protein>
    <submittedName>
        <fullName evidence="3">Sporulation and spore germination</fullName>
    </submittedName>
</protein>
<evidence type="ECO:0000313" key="3">
    <source>
        <dbReference type="EMBL" id="SCL19827.1"/>
    </source>
</evidence>
<feature type="domain" description="GerMN" evidence="2">
    <location>
        <begin position="217"/>
        <end position="302"/>
    </location>
</feature>
<sequence length="597" mass="63811">MRRRLLAAVLGGVLLPAGLTGCGIPDSSGVQMDGQGPAVESGPYAGAAAQPPTRTASDDPKQFVLNYLAAAAGERDGAYERVKQFIAPEARSRVREKQGSEVTLHVVRLRENPEDTANSDGTSDVRVKVQQVGVLRADGTLAPPVLTETQYLFKLRPADTGDPGLLLTTPQNVLLLSEDALQYYYGTHTIYFWNSDQTRLVPDQRYLPVVVPAERRVTEIVRWLAGGPPDWLAPGVTRLPDSTSLINNATGSDDGRWEINLNMPGANDKRLTRLATQLAWSLPEFAKQLDLKIGNQSRRTVDLEQERLTNPAYPTSGSPQRFCVYDGAIHALSFAGEPRGSVPLAAAANKAVVSAALSRAGDGILAALVVTRADRKQRLVVGHGPQPVSKPKGEGWYGSIGRPTWLRSTDPRQPYGLVVADGRLYRFDGDGGMSQVSLAVSGTVSAVAASLDGHRIALIVDGALYVAAVSLDGGVVAVGQPRRLVTKLADLSAVDWSGENKLIIAGYEGRPAIYETGVDGAEESPRKQDIGARVTHLSAYAADSVGPLPTGAYMYEANKVAYQSNPFDTIKRDQVLNVTAPAAGVRASNPTAPFFLY</sequence>
<feature type="region of interest" description="Disordered" evidence="1">
    <location>
        <begin position="28"/>
        <end position="59"/>
    </location>
</feature>
<dbReference type="InterPro" id="IPR019606">
    <property type="entry name" value="GerMN"/>
</dbReference>
<proteinExistence type="predicted"/>
<dbReference type="EMBL" id="FMHV01000002">
    <property type="protein sequence ID" value="SCL19827.1"/>
    <property type="molecule type" value="Genomic_DNA"/>
</dbReference>
<dbReference type="Pfam" id="PF10647">
    <property type="entry name" value="Gmad1"/>
    <property type="match status" value="1"/>
</dbReference>
<evidence type="ECO:0000313" key="4">
    <source>
        <dbReference type="Proteomes" id="UP000199413"/>
    </source>
</evidence>
<dbReference type="Pfam" id="PF10646">
    <property type="entry name" value="Germane"/>
    <property type="match status" value="1"/>
</dbReference>
<evidence type="ECO:0000259" key="2">
    <source>
        <dbReference type="SMART" id="SM00909"/>
    </source>
</evidence>
<dbReference type="Proteomes" id="UP000199413">
    <property type="component" value="Unassembled WGS sequence"/>
</dbReference>
<dbReference type="SMART" id="SM00909">
    <property type="entry name" value="Germane"/>
    <property type="match status" value="1"/>
</dbReference>
<organism evidence="3 4">
    <name type="scientific">Micromonospora rhizosphaerae</name>
    <dbReference type="NCBI Taxonomy" id="568872"/>
    <lineage>
        <taxon>Bacteria</taxon>
        <taxon>Bacillati</taxon>
        <taxon>Actinomycetota</taxon>
        <taxon>Actinomycetes</taxon>
        <taxon>Micromonosporales</taxon>
        <taxon>Micromonosporaceae</taxon>
        <taxon>Micromonospora</taxon>
    </lineage>
</organism>
<reference evidence="4" key="1">
    <citation type="submission" date="2016-06" db="EMBL/GenBank/DDBJ databases">
        <authorList>
            <person name="Varghese N."/>
            <person name="Submissions Spin"/>
        </authorList>
    </citation>
    <scope>NUCLEOTIDE SEQUENCE [LARGE SCALE GENOMIC DNA]</scope>
    <source>
        <strain evidence="4">DSM 45431</strain>
    </source>
</reference>
<dbReference type="InterPro" id="IPR011044">
    <property type="entry name" value="Quino_amine_DH_bsu"/>
</dbReference>
<name>A0A1C6RRL4_9ACTN</name>
<dbReference type="AlphaFoldDB" id="A0A1C6RRL4"/>